<dbReference type="InterPro" id="IPR057162">
    <property type="entry name" value="DUF7840"/>
</dbReference>
<accession>A0A3B0ZT26</accession>
<feature type="domain" description="DUF7843" evidence="4">
    <location>
        <begin position="2"/>
        <end position="70"/>
    </location>
</feature>
<name>A0A3B0ZT26_9ZZZZ</name>
<feature type="domain" description="DUF7842" evidence="3">
    <location>
        <begin position="264"/>
        <end position="356"/>
    </location>
</feature>
<dbReference type="Pfam" id="PF25225">
    <property type="entry name" value="DUF7843"/>
    <property type="match status" value="1"/>
</dbReference>
<evidence type="ECO:0000259" key="2">
    <source>
        <dbReference type="Pfam" id="PF25222"/>
    </source>
</evidence>
<evidence type="ECO:0000259" key="3">
    <source>
        <dbReference type="Pfam" id="PF25224"/>
    </source>
</evidence>
<evidence type="ECO:0000313" key="5">
    <source>
        <dbReference type="EMBL" id="VAW96638.1"/>
    </source>
</evidence>
<protein>
    <submittedName>
        <fullName evidence="5">Putative outermembrane protein</fullName>
    </submittedName>
</protein>
<dbReference type="InterPro" id="IPR057165">
    <property type="entry name" value="DUF7843"/>
</dbReference>
<feature type="non-terminal residue" evidence="5">
    <location>
        <position position="1"/>
    </location>
</feature>
<dbReference type="EMBL" id="UOFV01000094">
    <property type="protein sequence ID" value="VAW96638.1"/>
    <property type="molecule type" value="Genomic_DNA"/>
</dbReference>
<evidence type="ECO:0000259" key="4">
    <source>
        <dbReference type="Pfam" id="PF25225"/>
    </source>
</evidence>
<gene>
    <name evidence="5" type="ORF">MNBD_GAMMA19-1675</name>
</gene>
<dbReference type="Pfam" id="PF25224">
    <property type="entry name" value="DUF7842"/>
    <property type="match status" value="1"/>
</dbReference>
<dbReference type="Pfam" id="PF13387">
    <property type="entry name" value="Lnb_N"/>
    <property type="match status" value="1"/>
</dbReference>
<dbReference type="InterPro" id="IPR025178">
    <property type="entry name" value="Lnb_N"/>
</dbReference>
<dbReference type="Pfam" id="PF25222">
    <property type="entry name" value="DUF7840"/>
    <property type="match status" value="1"/>
</dbReference>
<proteinExistence type="predicted"/>
<dbReference type="InterPro" id="IPR057164">
    <property type="entry name" value="DUF7842"/>
</dbReference>
<feature type="domain" description="DUF7840" evidence="2">
    <location>
        <begin position="369"/>
        <end position="594"/>
    </location>
</feature>
<sequence>YLLHYRKTLFGKLESEADDPTFFTASDGKYNSQAELTATLTQFFSTKHWGKKPETAQCAFVARYEWLNSQLHFDPEKLPPQACEEFDRWYAGINPGSLTLIFPSAYLNNPSSMFGHTLLRVDTPGQNENTRLLSYAINYGAQTNNDNGIAFAVKGIFGGYYGTIGIGPYYKKVKEYSDFESRDIWEYQLEFSDTEIRRLMAHVWELRGIKFDYYFFDENCSYLILLLLDVARPSLGLSHQLGGWVIPSDTLRLVAEKPGLIKKTVYRPAAGTKLMHLSDSISDAARLDALALANQQKNLAEFLAEKSTDQDSEQEKADILLLAHDFVRYEFLAQRREKTTSSRLSRELLHARSAIASAHPPSPVPTPRVSPEQGHATGMLQLGIINENNDSFLRLRLRPAYHDLLDNDDGYVPGAQIDFLNIALRYRVDEPKLELDEFTLVDIISLSPRSRFFQPVSWRIRTAWQRRILPDTQSPSKLAFRADGGGGLAIRPTRNILAFGLLNAGLDAHSQLKNNYTAGIGAEAGVIVQATPQWKWQLHAQHMNFRTGKPHTYNTFKIAQRFVFAPQQALGLEWSQQRAFGRRLENWTLSWRWYL</sequence>
<feature type="domain" description="Lnb N-terminal periplasmic" evidence="1">
    <location>
        <begin position="85"/>
        <end position="256"/>
    </location>
</feature>
<organism evidence="5">
    <name type="scientific">hydrothermal vent metagenome</name>
    <dbReference type="NCBI Taxonomy" id="652676"/>
    <lineage>
        <taxon>unclassified sequences</taxon>
        <taxon>metagenomes</taxon>
        <taxon>ecological metagenomes</taxon>
    </lineage>
</organism>
<dbReference type="AlphaFoldDB" id="A0A3B0ZT26"/>
<reference evidence="5" key="1">
    <citation type="submission" date="2018-06" db="EMBL/GenBank/DDBJ databases">
        <authorList>
            <person name="Zhirakovskaya E."/>
        </authorList>
    </citation>
    <scope>NUCLEOTIDE SEQUENCE</scope>
</reference>
<evidence type="ECO:0000259" key="1">
    <source>
        <dbReference type="Pfam" id="PF13387"/>
    </source>
</evidence>